<feature type="binding site" evidence="10">
    <location>
        <position position="277"/>
    </location>
    <ligand>
        <name>Zn(2+)</name>
        <dbReference type="ChEBI" id="CHEBI:29105"/>
    </ligand>
</feature>
<comment type="function">
    <text evidence="10">One of several proteins that assist in the late maturation steps of the functional core of the 30S ribosomal subunit. Helps release RbfA from mature subunits. May play a role in the assembly of ribosomal proteins into the subunit. Circularly permuted GTPase that catalyzes slow GTP hydrolysis, GTPase activity is stimulated by the 30S ribosomal subunit.</text>
</comment>
<dbReference type="CDD" id="cd01854">
    <property type="entry name" value="YjeQ_EngC"/>
    <property type="match status" value="1"/>
</dbReference>
<dbReference type="Gene3D" id="3.40.50.300">
    <property type="entry name" value="P-loop containing nucleotide triphosphate hydrolases"/>
    <property type="match status" value="1"/>
</dbReference>
<dbReference type="EC" id="3.6.1.-" evidence="10"/>
<evidence type="ECO:0000256" key="1">
    <source>
        <dbReference type="ARBA" id="ARBA00022490"/>
    </source>
</evidence>
<comment type="subcellular location">
    <subcellularLocation>
        <location evidence="10">Cytoplasm</location>
    </subcellularLocation>
</comment>
<evidence type="ECO:0000313" key="15">
    <source>
        <dbReference type="Proteomes" id="UP000239187"/>
    </source>
</evidence>
<keyword evidence="1 10" id="KW-0963">Cytoplasm</keyword>
<evidence type="ECO:0000256" key="6">
    <source>
        <dbReference type="ARBA" id="ARBA00022801"/>
    </source>
</evidence>
<keyword evidence="3 10" id="KW-0479">Metal-binding</keyword>
<evidence type="ECO:0000256" key="10">
    <source>
        <dbReference type="HAMAP-Rule" id="MF_01820"/>
    </source>
</evidence>
<dbReference type="EMBL" id="CP024915">
    <property type="protein sequence ID" value="AUZ86620.1"/>
    <property type="molecule type" value="Genomic_DNA"/>
</dbReference>
<gene>
    <name evidence="10 14" type="primary">rsgA</name>
    <name evidence="14" type="ORF">CVO76_02430</name>
</gene>
<dbReference type="GO" id="GO:0005525">
    <property type="term" value="F:GTP binding"/>
    <property type="evidence" value="ECO:0007669"/>
    <property type="project" value="UniProtKB-UniRule"/>
</dbReference>
<dbReference type="GO" id="GO:0003924">
    <property type="term" value="F:GTPase activity"/>
    <property type="evidence" value="ECO:0007669"/>
    <property type="project" value="UniProtKB-UniRule"/>
</dbReference>
<evidence type="ECO:0000256" key="9">
    <source>
        <dbReference type="ARBA" id="ARBA00023134"/>
    </source>
</evidence>
<feature type="binding site" evidence="10">
    <location>
        <position position="285"/>
    </location>
    <ligand>
        <name>Zn(2+)</name>
        <dbReference type="ChEBI" id="CHEBI:29105"/>
    </ligand>
</feature>
<dbReference type="AlphaFoldDB" id="A0A2L0UBJ2"/>
<evidence type="ECO:0000256" key="8">
    <source>
        <dbReference type="ARBA" id="ARBA00022884"/>
    </source>
</evidence>
<dbReference type="GO" id="GO:0019843">
    <property type="term" value="F:rRNA binding"/>
    <property type="evidence" value="ECO:0007669"/>
    <property type="project" value="UniProtKB-KW"/>
</dbReference>
<keyword evidence="9 10" id="KW-0342">GTP-binding</keyword>
<dbReference type="InterPro" id="IPR004881">
    <property type="entry name" value="Ribosome_biogen_GTPase_RsgA"/>
</dbReference>
<evidence type="ECO:0000259" key="13">
    <source>
        <dbReference type="PROSITE" id="PS51721"/>
    </source>
</evidence>
<evidence type="ECO:0000259" key="12">
    <source>
        <dbReference type="PROSITE" id="PS50936"/>
    </source>
</evidence>
<feature type="binding site" evidence="10">
    <location>
        <position position="272"/>
    </location>
    <ligand>
        <name>Zn(2+)</name>
        <dbReference type="ChEBI" id="CHEBI:29105"/>
    </ligand>
</feature>
<keyword evidence="2 10" id="KW-0690">Ribosome biogenesis</keyword>
<dbReference type="PROSITE" id="PS51721">
    <property type="entry name" value="G_CP"/>
    <property type="match status" value="1"/>
</dbReference>
<dbReference type="Pfam" id="PF03193">
    <property type="entry name" value="RsgA_GTPase"/>
    <property type="match status" value="1"/>
</dbReference>
<evidence type="ECO:0000256" key="7">
    <source>
        <dbReference type="ARBA" id="ARBA00022833"/>
    </source>
</evidence>
<evidence type="ECO:0000256" key="3">
    <source>
        <dbReference type="ARBA" id="ARBA00022723"/>
    </source>
</evidence>
<comment type="subunit">
    <text evidence="10">Monomer. Associates with 30S ribosomal subunit, binds 16S rRNA.</text>
</comment>
<name>A0A2L0UBJ2_9MICC</name>
<reference evidence="14 15" key="1">
    <citation type="submission" date="2017-11" db="EMBL/GenBank/DDBJ databases">
        <title>Draft genome of Arthrobacter agilis strain UMCV2, a plant growth-promoting rhizobacterium and biocontrol capacity of phytopathogenic fungi.</title>
        <authorList>
            <person name="Martinez-Camara R."/>
            <person name="Santoyo G."/>
            <person name="Moreno-Hagelsieb G."/>
            <person name="Valencia-Cantero E."/>
        </authorList>
    </citation>
    <scope>NUCLEOTIDE SEQUENCE [LARGE SCALE GENOMIC DNA]</scope>
    <source>
        <strain evidence="14 15">UMCV2</strain>
    </source>
</reference>
<evidence type="ECO:0000313" key="14">
    <source>
        <dbReference type="EMBL" id="AUZ86620.1"/>
    </source>
</evidence>
<dbReference type="PANTHER" id="PTHR32120">
    <property type="entry name" value="SMALL RIBOSOMAL SUBUNIT BIOGENESIS GTPASE RSGA"/>
    <property type="match status" value="1"/>
</dbReference>
<dbReference type="PANTHER" id="PTHR32120:SF10">
    <property type="entry name" value="SMALL RIBOSOMAL SUBUNIT BIOGENESIS GTPASE RSGA"/>
    <property type="match status" value="1"/>
</dbReference>
<dbReference type="InterPro" id="IPR010914">
    <property type="entry name" value="RsgA_GTPase_dom"/>
</dbReference>
<feature type="binding site" evidence="10">
    <location>
        <begin position="139"/>
        <end position="142"/>
    </location>
    <ligand>
        <name>GTP</name>
        <dbReference type="ChEBI" id="CHEBI:37565"/>
    </ligand>
</feature>
<dbReference type="Proteomes" id="UP000239187">
    <property type="component" value="Chromosome"/>
</dbReference>
<comment type="similarity">
    <text evidence="10">Belongs to the TRAFAC class YlqF/YawG GTPase family. RsgA subfamily.</text>
</comment>
<dbReference type="GO" id="GO:0046872">
    <property type="term" value="F:metal ion binding"/>
    <property type="evidence" value="ECO:0007669"/>
    <property type="project" value="UniProtKB-KW"/>
</dbReference>
<proteinExistence type="inferred from homology"/>
<comment type="cofactor">
    <cofactor evidence="10">
        <name>Zn(2+)</name>
        <dbReference type="ChEBI" id="CHEBI:29105"/>
    </cofactor>
    <text evidence="10">Binds 1 zinc ion per subunit.</text>
</comment>
<keyword evidence="8 10" id="KW-0694">RNA-binding</keyword>
<feature type="domain" description="CP-type G" evidence="13">
    <location>
        <begin position="86"/>
        <end position="249"/>
    </location>
</feature>
<evidence type="ECO:0000256" key="11">
    <source>
        <dbReference type="SAM" id="MobiDB-lite"/>
    </source>
</evidence>
<organism evidence="14 15">
    <name type="scientific">Arthrobacter agilis</name>
    <dbReference type="NCBI Taxonomy" id="37921"/>
    <lineage>
        <taxon>Bacteria</taxon>
        <taxon>Bacillati</taxon>
        <taxon>Actinomycetota</taxon>
        <taxon>Actinomycetes</taxon>
        <taxon>Micrococcales</taxon>
        <taxon>Micrococcaceae</taxon>
        <taxon>Arthrobacter</taxon>
    </lineage>
</organism>
<keyword evidence="6 10" id="KW-0378">Hydrolase</keyword>
<dbReference type="GO" id="GO:0005737">
    <property type="term" value="C:cytoplasm"/>
    <property type="evidence" value="ECO:0007669"/>
    <property type="project" value="UniProtKB-SubCell"/>
</dbReference>
<evidence type="ECO:0000256" key="2">
    <source>
        <dbReference type="ARBA" id="ARBA00022517"/>
    </source>
</evidence>
<feature type="compositionally biased region" description="Basic and acidic residues" evidence="11">
    <location>
        <begin position="333"/>
        <end position="351"/>
    </location>
</feature>
<feature type="binding site" evidence="10">
    <location>
        <begin position="191"/>
        <end position="199"/>
    </location>
    <ligand>
        <name>GTP</name>
        <dbReference type="ChEBI" id="CHEBI:37565"/>
    </ligand>
</feature>
<dbReference type="GO" id="GO:0042274">
    <property type="term" value="P:ribosomal small subunit biogenesis"/>
    <property type="evidence" value="ECO:0007669"/>
    <property type="project" value="UniProtKB-UniRule"/>
</dbReference>
<dbReference type="SUPFAM" id="SSF52540">
    <property type="entry name" value="P-loop containing nucleoside triphosphate hydrolases"/>
    <property type="match status" value="1"/>
</dbReference>
<accession>A0A2L0UBJ2</accession>
<dbReference type="InterPro" id="IPR027417">
    <property type="entry name" value="P-loop_NTPase"/>
</dbReference>
<evidence type="ECO:0000256" key="5">
    <source>
        <dbReference type="ARBA" id="ARBA00022741"/>
    </source>
</evidence>
<dbReference type="NCBIfam" id="TIGR00157">
    <property type="entry name" value="ribosome small subunit-dependent GTPase A"/>
    <property type="match status" value="1"/>
</dbReference>
<dbReference type="InterPro" id="IPR030378">
    <property type="entry name" value="G_CP_dom"/>
</dbReference>
<evidence type="ECO:0000256" key="4">
    <source>
        <dbReference type="ARBA" id="ARBA00022730"/>
    </source>
</evidence>
<dbReference type="PROSITE" id="PS50936">
    <property type="entry name" value="ENGC_GTPASE"/>
    <property type="match status" value="1"/>
</dbReference>
<keyword evidence="4 10" id="KW-0699">rRNA-binding</keyword>
<feature type="binding site" evidence="10">
    <location>
        <position position="279"/>
    </location>
    <ligand>
        <name>Zn(2+)</name>
        <dbReference type="ChEBI" id="CHEBI:29105"/>
    </ligand>
</feature>
<dbReference type="HAMAP" id="MF_01820">
    <property type="entry name" value="GTPase_RsgA"/>
    <property type="match status" value="1"/>
</dbReference>
<protein>
    <recommendedName>
        <fullName evidence="10">Small ribosomal subunit biogenesis GTPase RsgA</fullName>
        <ecNumber evidence="10">3.6.1.-</ecNumber>
    </recommendedName>
</protein>
<dbReference type="Gene3D" id="1.10.40.50">
    <property type="entry name" value="Probable gtpase engc, domain 3"/>
    <property type="match status" value="1"/>
</dbReference>
<feature type="domain" description="EngC GTPase" evidence="12">
    <location>
        <begin position="100"/>
        <end position="247"/>
    </location>
</feature>
<feature type="region of interest" description="Disordered" evidence="11">
    <location>
        <begin position="314"/>
        <end position="351"/>
    </location>
</feature>
<sequence length="351" mass="37676">MDTLVQYGFTDRVDGLFSSFAPTAGTLPARVIRADRGRVLLARPQGLLHLDGDGGLVTGDWVGVRDDGGSPAVVCALPRWSTLQRKRAFDPSSQAQVLGANIDLVGVVVPLDRPLSTNRLERTLVAACDSGAVPIVILTKADLSTRFDDVVAETIARVRGVEVLTTSAEAADGLEELRGRIGTGQTLALLGPSGAGKSSLINALTGEDRQDTGAVRAGDGRGRHTTTARELVPLGDGAVVMDTPGLRGFALWDAEDGLSEVFGDVEALFPDCRFRDCAHDREPGCAVHAAIGSGLLEERRWLSYRKMERELASLHRRQSVAEQRRRTTSSHRPPRDAGMGKDDRNRPADDR</sequence>
<keyword evidence="7 10" id="KW-0862">Zinc</keyword>
<dbReference type="RefSeq" id="WP_208740551.1">
    <property type="nucleotide sequence ID" value="NZ_CP024915.1"/>
</dbReference>
<keyword evidence="5 10" id="KW-0547">Nucleotide-binding</keyword>